<protein>
    <submittedName>
        <fullName evidence="2">Zinc ribbon domain-containing protein</fullName>
    </submittedName>
</protein>
<gene>
    <name evidence="2" type="ORF">E8M01_06830</name>
</gene>
<accession>A0A4D7AWW0</accession>
<dbReference type="InterPro" id="IPR013429">
    <property type="entry name" value="Regulatory_FmdB_Zinc_ribbon"/>
</dbReference>
<dbReference type="Pfam" id="PF09723">
    <property type="entry name" value="Zn_ribbon_8"/>
    <property type="match status" value="1"/>
</dbReference>
<dbReference type="RefSeq" id="WP_136959441.1">
    <property type="nucleotide sequence ID" value="NZ_CP039690.1"/>
</dbReference>
<reference evidence="2 3" key="1">
    <citation type="submission" date="2019-04" db="EMBL/GenBank/DDBJ databases">
        <title>Phreatobacter aquaticus sp. nov.</title>
        <authorList>
            <person name="Choi A."/>
        </authorList>
    </citation>
    <scope>NUCLEOTIDE SEQUENCE [LARGE SCALE GENOMIC DNA]</scope>
    <source>
        <strain evidence="2 3">KCTC 52518</strain>
    </source>
</reference>
<name>A0A4D7AWW0_9HYPH</name>
<keyword evidence="3" id="KW-1185">Reference proteome</keyword>
<evidence type="ECO:0000259" key="1">
    <source>
        <dbReference type="SMART" id="SM00834"/>
    </source>
</evidence>
<dbReference type="Proteomes" id="UP000298781">
    <property type="component" value="Chromosome"/>
</dbReference>
<evidence type="ECO:0000313" key="2">
    <source>
        <dbReference type="EMBL" id="QCI63985.1"/>
    </source>
</evidence>
<proteinExistence type="predicted"/>
<dbReference type="NCBIfam" id="TIGR02605">
    <property type="entry name" value="CxxC_CxxC_SSSS"/>
    <property type="match status" value="1"/>
</dbReference>
<evidence type="ECO:0000313" key="3">
    <source>
        <dbReference type="Proteomes" id="UP000298781"/>
    </source>
</evidence>
<dbReference type="AlphaFoldDB" id="A0A4D7AWW0"/>
<dbReference type="EMBL" id="CP039690">
    <property type="protein sequence ID" value="QCI63985.1"/>
    <property type="molecule type" value="Genomic_DNA"/>
</dbReference>
<dbReference type="SMART" id="SM00834">
    <property type="entry name" value="CxxC_CXXC_SSSS"/>
    <property type="match status" value="1"/>
</dbReference>
<feature type="domain" description="Putative regulatory protein FmdB zinc ribbon" evidence="1">
    <location>
        <begin position="1"/>
        <end position="41"/>
    </location>
</feature>
<dbReference type="KEGG" id="pstg:E8M01_06830"/>
<dbReference type="OrthoDB" id="9813321at2"/>
<sequence length="99" mass="10804">MPLYNYVCNACGPFESWSSMSEEDRGCACPDCSGASERDVAAPHLGLMNTTLRRALARSEKSTSEPSVVKRSHLAGCGCSLCKVSKKPPSVRRRWMIGH</sequence>
<organism evidence="2 3">
    <name type="scientific">Phreatobacter stygius</name>
    <dbReference type="NCBI Taxonomy" id="1940610"/>
    <lineage>
        <taxon>Bacteria</taxon>
        <taxon>Pseudomonadati</taxon>
        <taxon>Pseudomonadota</taxon>
        <taxon>Alphaproteobacteria</taxon>
        <taxon>Hyphomicrobiales</taxon>
        <taxon>Phreatobacteraceae</taxon>
        <taxon>Phreatobacter</taxon>
    </lineage>
</organism>